<dbReference type="InterPro" id="IPR011356">
    <property type="entry name" value="Leucine_aapep/pepB"/>
</dbReference>
<dbReference type="OrthoDB" id="273771at2759"/>
<evidence type="ECO:0000256" key="1">
    <source>
        <dbReference type="ARBA" id="ARBA00009528"/>
    </source>
</evidence>
<keyword evidence="5" id="KW-0378">Hydrolase</keyword>
<dbReference type="GO" id="GO:0070006">
    <property type="term" value="F:metalloaminopeptidase activity"/>
    <property type="evidence" value="ECO:0007669"/>
    <property type="project" value="InterPro"/>
</dbReference>
<dbReference type="Pfam" id="PF00883">
    <property type="entry name" value="Peptidase_M17"/>
    <property type="match status" value="1"/>
</dbReference>
<dbReference type="EC" id="3.4.13.23" evidence="7"/>
<comment type="function">
    <text evidence="12">Cytosolic metallopeptidase that catalyzes the removal of unsubstituted N-terminal hydrophobic amino acids from various peptides. The presence of Zn(2+) ions is essential for the peptidase activity, and the association with other cofactors can modulate the substrate spectificity of the enzyme. For instance, in the presence of Mn(2+), it displays a specific Cys-Gly hydrolyzing activity of Cys-Gly-S-conjugates. Involved in the metabolism of glutathione and in the degradation of glutathione S-conjugates, which may play a role in the control of the cell redox status.</text>
</comment>
<evidence type="ECO:0000259" key="15">
    <source>
        <dbReference type="PROSITE" id="PS00631"/>
    </source>
</evidence>
<keyword evidence="4" id="KW-0645">Protease</keyword>
<dbReference type="GO" id="GO:0005737">
    <property type="term" value="C:cytoplasm"/>
    <property type="evidence" value="ECO:0007669"/>
    <property type="project" value="InterPro"/>
</dbReference>
<keyword evidence="3" id="KW-0031">Aminopeptidase</keyword>
<accession>A0A9P0JPB5</accession>
<dbReference type="EMBL" id="CAKOFQ010006678">
    <property type="protein sequence ID" value="CAH1958635.1"/>
    <property type="molecule type" value="Genomic_DNA"/>
</dbReference>
<comment type="caution">
    <text evidence="16">The sequence shown here is derived from an EMBL/GenBank/DDBJ whole genome shotgun (WGS) entry which is preliminary data.</text>
</comment>
<dbReference type="GO" id="GO:0006508">
    <property type="term" value="P:proteolysis"/>
    <property type="evidence" value="ECO:0007669"/>
    <property type="project" value="UniProtKB-KW"/>
</dbReference>
<comment type="catalytic activity">
    <reaction evidence="13">
        <text>S-benzyl-L-cysteinylglycine + H2O = S-benzyl-L-cysteine + glycine</text>
        <dbReference type="Rhea" id="RHEA:62568"/>
        <dbReference type="ChEBI" id="CHEBI:15377"/>
        <dbReference type="ChEBI" id="CHEBI:57305"/>
        <dbReference type="ChEBI" id="CHEBI:145802"/>
        <dbReference type="ChEBI" id="CHEBI:145803"/>
    </reaction>
    <physiologicalReaction direction="left-to-right" evidence="13">
        <dbReference type="Rhea" id="RHEA:62569"/>
    </physiologicalReaction>
</comment>
<dbReference type="Pfam" id="PF02789">
    <property type="entry name" value="Peptidase_M17_N"/>
    <property type="match status" value="1"/>
</dbReference>
<evidence type="ECO:0000256" key="10">
    <source>
        <dbReference type="ARBA" id="ARBA00030997"/>
    </source>
</evidence>
<evidence type="ECO:0000256" key="3">
    <source>
        <dbReference type="ARBA" id="ARBA00022438"/>
    </source>
</evidence>
<evidence type="ECO:0000256" key="4">
    <source>
        <dbReference type="ARBA" id="ARBA00022670"/>
    </source>
</evidence>
<dbReference type="AlphaFoldDB" id="A0A9P0JPB5"/>
<dbReference type="Proteomes" id="UP001152888">
    <property type="component" value="Unassembled WGS sequence"/>
</dbReference>
<dbReference type="Gene3D" id="3.40.630.10">
    <property type="entry name" value="Zn peptidases"/>
    <property type="match status" value="1"/>
</dbReference>
<evidence type="ECO:0000256" key="12">
    <source>
        <dbReference type="ARBA" id="ARBA00045966"/>
    </source>
</evidence>
<name>A0A9P0JPB5_ACAOB</name>
<evidence type="ECO:0000256" key="13">
    <source>
        <dbReference type="ARBA" id="ARBA00047881"/>
    </source>
</evidence>
<evidence type="ECO:0000256" key="2">
    <source>
        <dbReference type="ARBA" id="ARBA00014190"/>
    </source>
</evidence>
<comment type="similarity">
    <text evidence="1">Belongs to the peptidase M17 family.</text>
</comment>
<evidence type="ECO:0000256" key="11">
    <source>
        <dbReference type="ARBA" id="ARBA00031564"/>
    </source>
</evidence>
<evidence type="ECO:0000256" key="8">
    <source>
        <dbReference type="ARBA" id="ARBA00029605"/>
    </source>
</evidence>
<dbReference type="CDD" id="cd00433">
    <property type="entry name" value="Peptidase_M17"/>
    <property type="match status" value="1"/>
</dbReference>
<dbReference type="PRINTS" id="PR00481">
    <property type="entry name" value="LAMNOPPTDASE"/>
</dbReference>
<evidence type="ECO:0000256" key="5">
    <source>
        <dbReference type="ARBA" id="ARBA00022801"/>
    </source>
</evidence>
<reference evidence="16" key="1">
    <citation type="submission" date="2022-03" db="EMBL/GenBank/DDBJ databases">
        <authorList>
            <person name="Sayadi A."/>
        </authorList>
    </citation>
    <scope>NUCLEOTIDE SEQUENCE</scope>
</reference>
<evidence type="ECO:0000256" key="14">
    <source>
        <dbReference type="ARBA" id="ARBA00049107"/>
    </source>
</evidence>
<dbReference type="PANTHER" id="PTHR11963:SF23">
    <property type="entry name" value="CYTOSOL AMINOPEPTIDASE"/>
    <property type="match status" value="1"/>
</dbReference>
<evidence type="ECO:0000256" key="7">
    <source>
        <dbReference type="ARBA" id="ARBA00023625"/>
    </source>
</evidence>
<feature type="domain" description="Cytosol aminopeptidase" evidence="15">
    <location>
        <begin position="355"/>
        <end position="362"/>
    </location>
</feature>
<dbReference type="InterPro" id="IPR008283">
    <property type="entry name" value="Peptidase_M17_N"/>
</dbReference>
<dbReference type="SUPFAM" id="SSF53187">
    <property type="entry name" value="Zn-dependent exopeptidases"/>
    <property type="match status" value="1"/>
</dbReference>
<dbReference type="GO" id="GO:0030145">
    <property type="term" value="F:manganese ion binding"/>
    <property type="evidence" value="ECO:0007669"/>
    <property type="project" value="InterPro"/>
</dbReference>
<evidence type="ECO:0000313" key="17">
    <source>
        <dbReference type="Proteomes" id="UP001152888"/>
    </source>
</evidence>
<dbReference type="InterPro" id="IPR043472">
    <property type="entry name" value="Macro_dom-like"/>
</dbReference>
<dbReference type="Gene3D" id="3.40.220.10">
    <property type="entry name" value="Leucine Aminopeptidase, subunit E, domain 1"/>
    <property type="match status" value="1"/>
</dbReference>
<comment type="catalytic activity">
    <reaction evidence="14">
        <text>L-cysteinylglycine + H2O = L-cysteine + glycine</text>
        <dbReference type="Rhea" id="RHEA:28783"/>
        <dbReference type="ChEBI" id="CHEBI:15377"/>
        <dbReference type="ChEBI" id="CHEBI:35235"/>
        <dbReference type="ChEBI" id="CHEBI:57305"/>
        <dbReference type="ChEBI" id="CHEBI:61694"/>
    </reaction>
    <physiologicalReaction direction="left-to-right" evidence="14">
        <dbReference type="Rhea" id="RHEA:28784"/>
    </physiologicalReaction>
</comment>
<organism evidence="16 17">
    <name type="scientific">Acanthoscelides obtectus</name>
    <name type="common">Bean weevil</name>
    <name type="synonym">Bruchus obtectus</name>
    <dbReference type="NCBI Taxonomy" id="200917"/>
    <lineage>
        <taxon>Eukaryota</taxon>
        <taxon>Metazoa</taxon>
        <taxon>Ecdysozoa</taxon>
        <taxon>Arthropoda</taxon>
        <taxon>Hexapoda</taxon>
        <taxon>Insecta</taxon>
        <taxon>Pterygota</taxon>
        <taxon>Neoptera</taxon>
        <taxon>Endopterygota</taxon>
        <taxon>Coleoptera</taxon>
        <taxon>Polyphaga</taxon>
        <taxon>Cucujiformia</taxon>
        <taxon>Chrysomeloidea</taxon>
        <taxon>Chrysomelidae</taxon>
        <taxon>Bruchinae</taxon>
        <taxon>Bruchini</taxon>
        <taxon>Acanthoscelides</taxon>
    </lineage>
</organism>
<dbReference type="PANTHER" id="PTHR11963">
    <property type="entry name" value="LEUCINE AMINOPEPTIDASE-RELATED"/>
    <property type="match status" value="1"/>
</dbReference>
<protein>
    <recommendedName>
        <fullName evidence="2">Cytosol aminopeptidase</fullName>
        <ecNumber evidence="7">3.4.13.23</ecNumber>
    </recommendedName>
    <alternativeName>
        <fullName evidence="10">Cysteinylglycine-S-conjugate dipeptidase</fullName>
    </alternativeName>
    <alternativeName>
        <fullName evidence="11">Leucine aminopeptidase 3</fullName>
    </alternativeName>
    <alternativeName>
        <fullName evidence="9">Proline aminopeptidase</fullName>
    </alternativeName>
    <alternativeName>
        <fullName evidence="8">Prolyl aminopeptidase</fullName>
    </alternativeName>
</protein>
<sequence length="538" mass="58856">MAFALKACGRIRLYSSLQNLIRFSSQTASNRKGLVLGVYTNKNEDGVELTLAAECYNKITRGKLLEQIKLAGNKVKPGKAFLFWGLDNEFQSVAVVGLGKKDVNEPIELLCHEKEAVRVAASAGCRALDAAGIKQIKVEDFCDPESSAEGSVLGTWKFQEYKSKKEPFPEVQLYQGDETSWQKGAAKAEAQNLARRLADTPSNLLTPTIFADEAHKILTPLGITVQVYDKKWAEDQKMYSFLSVAKGSAHGEPPKFLEITYNKSGSVSPFVLVGKGVTFDTGGISIKPSASMDEMRADMGGAATVLSTVFGLAKLNLNANVKVLIPLTENMPSGTATKPGDVVTARNGKSICVDNTDAEGRLILADALCYSADLKPKWVIDVATLTGAMRIALGNACTGMNKRVFSNSDYLYDTLQSAGSKTGDRVWRMPLWKHYSKQICEHPSCDMNNISKKGGGGSCTAAAFLREFVPEKTDWMHLDIAGVMGPADPAPYLSGKYFFIVWIKKSRAIGNLHVIWKIIFIYSLYCFIQHQALENYGY</sequence>
<evidence type="ECO:0000256" key="6">
    <source>
        <dbReference type="ARBA" id="ARBA00023511"/>
    </source>
</evidence>
<dbReference type="PROSITE" id="PS00631">
    <property type="entry name" value="CYTOSOL_AP"/>
    <property type="match status" value="1"/>
</dbReference>
<keyword evidence="17" id="KW-1185">Reference proteome</keyword>
<evidence type="ECO:0000313" key="16">
    <source>
        <dbReference type="EMBL" id="CAH1958635.1"/>
    </source>
</evidence>
<dbReference type="InterPro" id="IPR000819">
    <property type="entry name" value="Peptidase_M17_C"/>
</dbReference>
<comment type="catalytic activity">
    <reaction evidence="6">
        <text>an S-substituted L-cysteinylglycine + H2O = an S-substituted L-cysteine + glycine</text>
        <dbReference type="Rhea" id="RHEA:60444"/>
        <dbReference type="ChEBI" id="CHEBI:15377"/>
        <dbReference type="ChEBI" id="CHEBI:57305"/>
        <dbReference type="ChEBI" id="CHEBI:58717"/>
        <dbReference type="ChEBI" id="CHEBI:143103"/>
        <dbReference type="EC" id="3.4.13.23"/>
    </reaction>
    <physiologicalReaction direction="left-to-right" evidence="6">
        <dbReference type="Rhea" id="RHEA:60445"/>
    </physiologicalReaction>
</comment>
<dbReference type="SUPFAM" id="SSF52949">
    <property type="entry name" value="Macro domain-like"/>
    <property type="match status" value="1"/>
</dbReference>
<evidence type="ECO:0000256" key="9">
    <source>
        <dbReference type="ARBA" id="ARBA00030930"/>
    </source>
</evidence>
<gene>
    <name evidence="16" type="ORF">ACAOBT_LOCUS2747</name>
</gene>
<proteinExistence type="inferred from homology"/>